<evidence type="ECO:0000256" key="2">
    <source>
        <dbReference type="SAM" id="MobiDB-lite"/>
    </source>
</evidence>
<dbReference type="SMART" id="SM00184">
    <property type="entry name" value="RING"/>
    <property type="match status" value="1"/>
</dbReference>
<keyword evidence="1" id="KW-0479">Metal-binding</keyword>
<evidence type="ECO:0000259" key="4">
    <source>
        <dbReference type="PROSITE" id="PS50089"/>
    </source>
</evidence>
<keyword evidence="1" id="KW-0863">Zinc-finger</keyword>
<dbReference type="InterPro" id="IPR013083">
    <property type="entry name" value="Znf_RING/FYVE/PHD"/>
</dbReference>
<proteinExistence type="predicted"/>
<dbReference type="Proteomes" id="UP001143981">
    <property type="component" value="Unassembled WGS sequence"/>
</dbReference>
<keyword evidence="3" id="KW-0472">Membrane</keyword>
<keyword evidence="1" id="KW-0862">Zinc</keyword>
<dbReference type="PANTHER" id="PTHR22765">
    <property type="entry name" value="RING FINGER AND PROTEASE ASSOCIATED DOMAIN-CONTAINING"/>
    <property type="match status" value="1"/>
</dbReference>
<dbReference type="SUPFAM" id="SSF57850">
    <property type="entry name" value="RING/U-box"/>
    <property type="match status" value="1"/>
</dbReference>
<dbReference type="PROSITE" id="PS50089">
    <property type="entry name" value="ZF_RING_2"/>
    <property type="match status" value="1"/>
</dbReference>
<sequence length="289" mass="32079">DDAAQAAELVVADLAALHAPVWMVNAVAGDYLTMVLRRVYQEHPVSELPLPPNSAEYQELQDDTRLAVRVAAASTAGSPRVFVSITRSAADVATQDRNFFLKAMVGVGITGIVCFFIAILVRYFDCISSRQRHPRRLRRDGSEEAEMQAVQAPRRPPRTPEKRVLQRHELDRLPCTVVRDRRPPAAHIPWRAVSCPDLPLPHSEGPAMQRIYSTQDTTRLAEGPNGWSSDSHECAICLDVIGVGDVIRCLPCPHVFHAECIDRWLLFQSSVCPLCKRDTIYDGARVPAG</sequence>
<feature type="transmembrane region" description="Helical" evidence="3">
    <location>
        <begin position="103"/>
        <end position="124"/>
    </location>
</feature>
<feature type="region of interest" description="Disordered" evidence="2">
    <location>
        <begin position="134"/>
        <end position="165"/>
    </location>
</feature>
<dbReference type="EMBL" id="JANBOI010001137">
    <property type="protein sequence ID" value="KAJ1727330.1"/>
    <property type="molecule type" value="Genomic_DNA"/>
</dbReference>
<keyword evidence="6" id="KW-1185">Reference proteome</keyword>
<reference evidence="5" key="1">
    <citation type="submission" date="2022-07" db="EMBL/GenBank/DDBJ databases">
        <title>Phylogenomic reconstructions and comparative analyses of Kickxellomycotina fungi.</title>
        <authorList>
            <person name="Reynolds N.K."/>
            <person name="Stajich J.E."/>
            <person name="Barry K."/>
            <person name="Grigoriev I.V."/>
            <person name="Crous P."/>
            <person name="Smith M.E."/>
        </authorList>
    </citation>
    <scope>NUCLEOTIDE SEQUENCE</scope>
    <source>
        <strain evidence="5">BCRC 34381</strain>
    </source>
</reference>
<keyword evidence="3" id="KW-1133">Transmembrane helix</keyword>
<dbReference type="Gene3D" id="3.30.40.10">
    <property type="entry name" value="Zinc/RING finger domain, C3HC4 (zinc finger)"/>
    <property type="match status" value="1"/>
</dbReference>
<dbReference type="Pfam" id="PF13639">
    <property type="entry name" value="zf-RING_2"/>
    <property type="match status" value="1"/>
</dbReference>
<dbReference type="GO" id="GO:0005737">
    <property type="term" value="C:cytoplasm"/>
    <property type="evidence" value="ECO:0007669"/>
    <property type="project" value="TreeGrafter"/>
</dbReference>
<feature type="domain" description="RING-type" evidence="4">
    <location>
        <begin position="234"/>
        <end position="276"/>
    </location>
</feature>
<organism evidence="5 6">
    <name type="scientific">Coemansia biformis</name>
    <dbReference type="NCBI Taxonomy" id="1286918"/>
    <lineage>
        <taxon>Eukaryota</taxon>
        <taxon>Fungi</taxon>
        <taxon>Fungi incertae sedis</taxon>
        <taxon>Zoopagomycota</taxon>
        <taxon>Kickxellomycotina</taxon>
        <taxon>Kickxellomycetes</taxon>
        <taxon>Kickxellales</taxon>
        <taxon>Kickxellaceae</taxon>
        <taxon>Coemansia</taxon>
    </lineage>
</organism>
<name>A0A9W7Y4H1_9FUNG</name>
<gene>
    <name evidence="5" type="ORF">LPJ61_004628</name>
</gene>
<keyword evidence="3" id="KW-0812">Transmembrane</keyword>
<evidence type="ECO:0000256" key="3">
    <source>
        <dbReference type="SAM" id="Phobius"/>
    </source>
</evidence>
<feature type="non-terminal residue" evidence="5">
    <location>
        <position position="1"/>
    </location>
</feature>
<dbReference type="InterPro" id="IPR001841">
    <property type="entry name" value="Znf_RING"/>
</dbReference>
<evidence type="ECO:0000256" key="1">
    <source>
        <dbReference type="PROSITE-ProRule" id="PRU00175"/>
    </source>
</evidence>
<accession>A0A9W7Y4H1</accession>
<comment type="caution">
    <text evidence="5">The sequence shown here is derived from an EMBL/GenBank/DDBJ whole genome shotgun (WGS) entry which is preliminary data.</text>
</comment>
<dbReference type="AlphaFoldDB" id="A0A9W7Y4H1"/>
<dbReference type="GO" id="GO:0008270">
    <property type="term" value="F:zinc ion binding"/>
    <property type="evidence" value="ECO:0007669"/>
    <property type="project" value="UniProtKB-KW"/>
</dbReference>
<dbReference type="GO" id="GO:0061630">
    <property type="term" value="F:ubiquitin protein ligase activity"/>
    <property type="evidence" value="ECO:0007669"/>
    <property type="project" value="TreeGrafter"/>
</dbReference>
<evidence type="ECO:0000313" key="5">
    <source>
        <dbReference type="EMBL" id="KAJ1727330.1"/>
    </source>
</evidence>
<dbReference type="CDD" id="cd16448">
    <property type="entry name" value="RING-H2"/>
    <property type="match status" value="1"/>
</dbReference>
<protein>
    <recommendedName>
        <fullName evidence="4">RING-type domain-containing protein</fullName>
    </recommendedName>
</protein>
<evidence type="ECO:0000313" key="6">
    <source>
        <dbReference type="Proteomes" id="UP001143981"/>
    </source>
</evidence>
<dbReference type="OrthoDB" id="8062037at2759"/>
<dbReference type="GO" id="GO:0006511">
    <property type="term" value="P:ubiquitin-dependent protein catabolic process"/>
    <property type="evidence" value="ECO:0007669"/>
    <property type="project" value="TreeGrafter"/>
</dbReference>
<dbReference type="PANTHER" id="PTHR22765:SF434">
    <property type="entry name" value="GB|AAD18119.1-RELATED"/>
    <property type="match status" value="1"/>
</dbReference>
<dbReference type="InterPro" id="IPR051826">
    <property type="entry name" value="E3_ubiquitin-ligase_domain"/>
</dbReference>